<evidence type="ECO:0000256" key="7">
    <source>
        <dbReference type="HAMAP-Rule" id="MF_03124"/>
    </source>
</evidence>
<reference evidence="8 9" key="1">
    <citation type="journal article" date="2024" name="Nat. Commun.">
        <title>Phylogenomics reveals the evolutionary origins of lichenization in chlorophyte algae.</title>
        <authorList>
            <person name="Puginier C."/>
            <person name="Libourel C."/>
            <person name="Otte J."/>
            <person name="Skaloud P."/>
            <person name="Haon M."/>
            <person name="Grisel S."/>
            <person name="Petersen M."/>
            <person name="Berrin J.G."/>
            <person name="Delaux P.M."/>
            <person name="Dal Grande F."/>
            <person name="Keller J."/>
        </authorList>
    </citation>
    <scope>NUCLEOTIDE SEQUENCE [LARGE SCALE GENOMIC DNA]</scope>
    <source>
        <strain evidence="8 9">SAG 216-7</strain>
    </source>
</reference>
<accession>A0ABR2YN56</accession>
<keyword evidence="9" id="KW-1185">Reference proteome</keyword>
<feature type="binding site" evidence="7">
    <location>
        <position position="274"/>
    </location>
    <ligand>
        <name>substrate</name>
    </ligand>
</feature>
<dbReference type="Pfam" id="PF01960">
    <property type="entry name" value="ArgJ"/>
    <property type="match status" value="1"/>
</dbReference>
<dbReference type="NCBIfam" id="TIGR00120">
    <property type="entry name" value="ArgJ"/>
    <property type="match status" value="1"/>
</dbReference>
<feature type="binding site" evidence="7">
    <location>
        <position position="499"/>
    </location>
    <ligand>
        <name>substrate</name>
    </ligand>
</feature>
<comment type="caution">
    <text evidence="8">The sequence shown here is derived from an EMBL/GenBank/DDBJ whole genome shotgun (WGS) entry which is preliminary data.</text>
</comment>
<evidence type="ECO:0000256" key="6">
    <source>
        <dbReference type="ARBA" id="ARBA00023315"/>
    </source>
</evidence>
<evidence type="ECO:0000313" key="8">
    <source>
        <dbReference type="EMBL" id="KAK9908469.1"/>
    </source>
</evidence>
<dbReference type="InterPro" id="IPR002813">
    <property type="entry name" value="Arg_biosynth_ArgJ"/>
</dbReference>
<comment type="similarity">
    <text evidence="1 7">Belongs to the ArgJ family.</text>
</comment>
<feature type="chain" id="PRO_5044908522" description="Arginine biosynthesis bifunctional protein ArgJ alpha chain" evidence="7">
    <location>
        <begin position="1"/>
        <end position="284"/>
    </location>
</feature>
<keyword evidence="7" id="KW-0028">Amino-acid biosynthesis</keyword>
<feature type="site" description="Involved in the stabilization of negative charge on the oxyanion by the formation of the oxyanion hole" evidence="7">
    <location>
        <position position="209"/>
    </location>
</feature>
<dbReference type="HAMAP" id="MF_01106">
    <property type="entry name" value="ArgJ"/>
    <property type="match status" value="1"/>
</dbReference>
<keyword evidence="2 7" id="KW-0055">Arginine biosynthesis</keyword>
<dbReference type="Proteomes" id="UP001491310">
    <property type="component" value="Unassembled WGS sequence"/>
</dbReference>
<evidence type="ECO:0000256" key="5">
    <source>
        <dbReference type="ARBA" id="ARBA00023268"/>
    </source>
</evidence>
<proteinExistence type="inferred from homology"/>
<feature type="binding site" evidence="7">
    <location>
        <position position="372"/>
    </location>
    <ligand>
        <name>substrate</name>
    </ligand>
</feature>
<sequence length="504" mass="52199">MTSQQLNHFKWSPVSNLELKHITLGCSSFTHDRSTGIQKKVQMSCDLLGKIRRCSKQSSLRWQRRADRIVTAAMPVPKSAFDIPPAPILIPEGPWKEIEGSVNAAKGFKAQGMHGGLRASGPKADIALIVAESGAAAAGAFTTNIMCAAPVNYCREVLAKSSQAKAVLINAGQANAATGDAGYQDCLESAAAVSQALGINPEEVLLLSTGVIGRRIKLDALKAAVPELAANLGSSVEDAHHAAVAITTTDLVSKSAALEVEIGGMKVRVGGIAKGSGMIHPNMATMLSVITSDAAVDESLWTDIVRRGAINSFNQISVDGDTSTNDTVIGLANGAAGNALISDPASPEAKQLEDAVTALLQGLAKSIAWDGEGATCLMEVRVSGAPSDEAARTISKSVVASSLVKAAVYGHDPNWGRIACAAGYAGVPYNPNELNIQLGDIPLMEAGQPLAFDAKAASDYLTSTTAVHGTVYITLSVGSGPGTGAAWGCDLSYDYVKINAEYTT</sequence>
<dbReference type="PANTHER" id="PTHR23100">
    <property type="entry name" value="ARGININE BIOSYNTHESIS BIFUNCTIONAL PROTEIN ARGJ"/>
    <property type="match status" value="1"/>
</dbReference>
<feature type="chain" id="PRO_5044908521" description="Arginine biosynthesis bifunctional protein ArgJ beta chain" evidence="7">
    <location>
        <begin position="285"/>
        <end position="504"/>
    </location>
</feature>
<keyword evidence="7" id="KW-0150">Chloroplast</keyword>
<dbReference type="EC" id="2.3.1.1" evidence="7"/>
<evidence type="ECO:0000256" key="1">
    <source>
        <dbReference type="ARBA" id="ARBA00006774"/>
    </source>
</evidence>
<evidence type="ECO:0000313" key="9">
    <source>
        <dbReference type="Proteomes" id="UP001491310"/>
    </source>
</evidence>
<dbReference type="EC" id="2.3.1.35" evidence="7"/>
<comment type="pathway">
    <text evidence="7">Amino-acid biosynthesis; L-arginine biosynthesis; N(2)-acetyl-L-ornithine from L-glutamate: step 1/4.</text>
</comment>
<comment type="catalytic activity">
    <reaction evidence="7">
        <text>N(2)-acetyl-L-ornithine + L-glutamate = N-acetyl-L-glutamate + L-ornithine</text>
        <dbReference type="Rhea" id="RHEA:15349"/>
        <dbReference type="ChEBI" id="CHEBI:29985"/>
        <dbReference type="ChEBI" id="CHEBI:44337"/>
        <dbReference type="ChEBI" id="CHEBI:46911"/>
        <dbReference type="ChEBI" id="CHEBI:57805"/>
        <dbReference type="EC" id="2.3.1.35"/>
    </reaction>
</comment>
<organism evidence="8 9">
    <name type="scientific">Coccomyxa subellipsoidea</name>
    <dbReference type="NCBI Taxonomy" id="248742"/>
    <lineage>
        <taxon>Eukaryota</taxon>
        <taxon>Viridiplantae</taxon>
        <taxon>Chlorophyta</taxon>
        <taxon>core chlorophytes</taxon>
        <taxon>Trebouxiophyceae</taxon>
        <taxon>Trebouxiophyceae incertae sedis</taxon>
        <taxon>Coccomyxaceae</taxon>
        <taxon>Coccomyxa</taxon>
    </lineage>
</organism>
<dbReference type="InterPro" id="IPR042195">
    <property type="entry name" value="ArgJ_beta_C"/>
</dbReference>
<dbReference type="EMBL" id="JALJOT010000008">
    <property type="protein sequence ID" value="KAK9908469.1"/>
    <property type="molecule type" value="Genomic_DNA"/>
</dbReference>
<dbReference type="InterPro" id="IPR016117">
    <property type="entry name" value="ArgJ-like_dom_sf"/>
</dbReference>
<comment type="pathway">
    <text evidence="7">Amino-acid biosynthesis; L-arginine biosynthesis; L-ornithine and N-acetyl-L-glutamate from L-glutamate and N(2)-acetyl-L-ornithine (cyclic): step 1/1.</text>
</comment>
<evidence type="ECO:0000256" key="4">
    <source>
        <dbReference type="ARBA" id="ARBA00022813"/>
    </source>
</evidence>
<protein>
    <recommendedName>
        <fullName evidence="7">Arginine biosynthesis bifunctional protein ArgJ, chloroplastic</fullName>
    </recommendedName>
    <domain>
        <recommendedName>
            <fullName evidence="7">Glutamate N-acetyltransferase</fullName>
            <shortName evidence="7">GAT</shortName>
            <ecNumber evidence="7">2.3.1.35</ecNumber>
        </recommendedName>
        <alternativeName>
            <fullName evidence="7">Ornithine acetyltransferase</fullName>
            <shortName evidence="7">OATase</shortName>
        </alternativeName>
        <alternativeName>
            <fullName evidence="7">Ornithine transacetylase</fullName>
        </alternativeName>
    </domain>
    <domain>
        <recommendedName>
            <fullName evidence="7">Amino-acid acetyltransferase</fullName>
            <ecNumber evidence="7">2.3.1.1</ecNumber>
        </recommendedName>
        <alternativeName>
            <fullName evidence="7">N-acetylglutamate synthase</fullName>
            <shortName evidence="7">AGS</shortName>
        </alternativeName>
    </domain>
    <component>
        <recommendedName>
            <fullName evidence="7">Arginine biosynthesis bifunctional protein ArgJ alpha chain</fullName>
        </recommendedName>
    </component>
    <component>
        <recommendedName>
            <fullName evidence="7">Arginine biosynthesis bifunctional protein ArgJ beta chain</fullName>
        </recommendedName>
    </component>
</protein>
<feature type="binding site" evidence="7">
    <location>
        <position position="285"/>
    </location>
    <ligand>
        <name>substrate</name>
    </ligand>
</feature>
<evidence type="ECO:0000256" key="3">
    <source>
        <dbReference type="ARBA" id="ARBA00022679"/>
    </source>
</evidence>
<comment type="catalytic activity">
    <reaction evidence="7">
        <text>L-glutamate + acetyl-CoA = N-acetyl-L-glutamate + CoA + H(+)</text>
        <dbReference type="Rhea" id="RHEA:24292"/>
        <dbReference type="ChEBI" id="CHEBI:15378"/>
        <dbReference type="ChEBI" id="CHEBI:29985"/>
        <dbReference type="ChEBI" id="CHEBI:44337"/>
        <dbReference type="ChEBI" id="CHEBI:57287"/>
        <dbReference type="ChEBI" id="CHEBI:57288"/>
        <dbReference type="EC" id="2.3.1.1"/>
    </reaction>
</comment>
<keyword evidence="4 7" id="KW-0068">Autocatalytic cleavage</keyword>
<keyword evidence="3 7" id="KW-0808">Transferase</keyword>
<comment type="subunit">
    <text evidence="7">Heterodimer of an alpha and a beta chain.</text>
</comment>
<dbReference type="Gene3D" id="3.10.20.340">
    <property type="entry name" value="ArgJ beta chain, C-terminal domain"/>
    <property type="match status" value="1"/>
</dbReference>
<keyword evidence="5 7" id="KW-0511">Multifunctional enzyme</keyword>
<feature type="binding site" evidence="7">
    <location>
        <position position="504"/>
    </location>
    <ligand>
        <name>substrate</name>
    </ligand>
</feature>
<name>A0ABR2YN56_9CHLO</name>
<feature type="site" description="Cleavage; by autolysis" evidence="7">
    <location>
        <begin position="284"/>
        <end position="285"/>
    </location>
</feature>
<dbReference type="NCBIfam" id="NF003802">
    <property type="entry name" value="PRK05388.1"/>
    <property type="match status" value="1"/>
</dbReference>
<keyword evidence="6 7" id="KW-0012">Acyltransferase</keyword>
<dbReference type="CDD" id="cd02152">
    <property type="entry name" value="OAT"/>
    <property type="match status" value="1"/>
</dbReference>
<feature type="binding site" evidence="7">
    <location>
        <position position="248"/>
    </location>
    <ligand>
        <name>substrate</name>
    </ligand>
</feature>
<dbReference type="PANTHER" id="PTHR23100:SF0">
    <property type="entry name" value="ARGININE BIOSYNTHESIS BIFUNCTIONAL PROTEIN ARGJ, MITOCHONDRIAL"/>
    <property type="match status" value="1"/>
</dbReference>
<evidence type="ECO:0000256" key="2">
    <source>
        <dbReference type="ARBA" id="ARBA00022571"/>
    </source>
</evidence>
<dbReference type="Gene3D" id="3.60.70.12">
    <property type="entry name" value="L-amino peptidase D-ALA esterase/amidase"/>
    <property type="match status" value="1"/>
</dbReference>
<gene>
    <name evidence="8" type="ORF">WJX75_008392</name>
</gene>
<feature type="active site" description="Nucleophile" evidence="7">
    <location>
        <position position="285"/>
    </location>
</feature>
<feature type="site" description="Involved in the stabilization of negative charge on the oxyanion by the formation of the oxyanion hole" evidence="7">
    <location>
        <position position="210"/>
    </location>
</feature>
<comment type="subcellular location">
    <subcellularLocation>
        <location evidence="7">Plastid</location>
        <location evidence="7">Chloroplast</location>
    </subcellularLocation>
</comment>
<comment type="function">
    <text evidence="7">Catalyzes two activities which are involved in the cyclic version of arginine biosynthesis: the synthesis of acetylglutamate from glutamate and acetyl-CoA, and of ornithine by transacetylation between acetylornithine and glutamate.</text>
</comment>
<keyword evidence="7" id="KW-0934">Plastid</keyword>
<dbReference type="SUPFAM" id="SSF56266">
    <property type="entry name" value="DmpA/ArgJ-like"/>
    <property type="match status" value="1"/>
</dbReference>